<dbReference type="SUPFAM" id="SSF82199">
    <property type="entry name" value="SET domain"/>
    <property type="match status" value="1"/>
</dbReference>
<dbReference type="Proteomes" id="UP001239445">
    <property type="component" value="Unassembled WGS sequence"/>
</dbReference>
<dbReference type="GO" id="GO:0005634">
    <property type="term" value="C:nucleus"/>
    <property type="evidence" value="ECO:0007669"/>
    <property type="project" value="TreeGrafter"/>
</dbReference>
<gene>
    <name evidence="1" type="ORF">QBC47DRAFT_334257</name>
</gene>
<dbReference type="Gene3D" id="3.90.1410.10">
    <property type="entry name" value="set domain protein methyltransferase, domain 1"/>
    <property type="match status" value="1"/>
</dbReference>
<evidence type="ECO:0000313" key="2">
    <source>
        <dbReference type="Proteomes" id="UP001239445"/>
    </source>
</evidence>
<comment type="caution">
    <text evidence="1">The sequence shown here is derived from an EMBL/GenBank/DDBJ whole genome shotgun (WGS) entry which is preliminary data.</text>
</comment>
<keyword evidence="2" id="KW-1185">Reference proteome</keyword>
<sequence length="475" mass="52730">MKDQDRTRFNALLSWSAHHGGTLHPSLEIYHDKLTKFSLRVNPSLPQPLTPPFTAVTCPAVTTLSYLNALIDGPLMVHQPLSLSKSSRTATFPPSFMQTTPPHVIGRFFLIHEYLKGEDSFWYPYICTLPQPESISSWQLPAFWAGEDVDMLEGTNAGAAVGEILENVRAEYKNARRVLREEDPGWKERIKDYGRVLYHWAFCVFTSRSFRPSLVLADDLTKKMLGDGGVEVDDFSVLMPVFDVANHCLTARYAWEKKVDGHGTTCCGLVCGDGYAPGEQVFNNYGMKTNAELLLGYGFVLGETDGVHNDYVHVRKRAAAGDGEEEGEKKKKKTDFLISLRPLGHPSSLVGRARPVPEGMGKGMKKVVMAGRFGHCEPGLVVDLARAVATVEELELLEKDSDEGGEDEVPAGLEELVQRLRDALSAKLAYDYQRLKEAEPEEVEDGQLSPNQALALVYRKQCEKVLVAALESLED</sequence>
<dbReference type="InterPro" id="IPR046341">
    <property type="entry name" value="SET_dom_sf"/>
</dbReference>
<protein>
    <submittedName>
        <fullName evidence="1">Ribosomal lysine N-methyltransferase set10</fullName>
    </submittedName>
</protein>
<organism evidence="1 2">
    <name type="scientific">Echria macrotheca</name>
    <dbReference type="NCBI Taxonomy" id="438768"/>
    <lineage>
        <taxon>Eukaryota</taxon>
        <taxon>Fungi</taxon>
        <taxon>Dikarya</taxon>
        <taxon>Ascomycota</taxon>
        <taxon>Pezizomycotina</taxon>
        <taxon>Sordariomycetes</taxon>
        <taxon>Sordariomycetidae</taxon>
        <taxon>Sordariales</taxon>
        <taxon>Schizotheciaceae</taxon>
        <taxon>Echria</taxon>
    </lineage>
</organism>
<proteinExistence type="predicted"/>
<reference evidence="1" key="1">
    <citation type="submission" date="2023-06" db="EMBL/GenBank/DDBJ databases">
        <title>Genome-scale phylogeny and comparative genomics of the fungal order Sordariales.</title>
        <authorList>
            <consortium name="Lawrence Berkeley National Laboratory"/>
            <person name="Hensen N."/>
            <person name="Bonometti L."/>
            <person name="Westerberg I."/>
            <person name="Brannstrom I.O."/>
            <person name="Guillou S."/>
            <person name="Cros-Aarteil S."/>
            <person name="Calhoun S."/>
            <person name="Haridas S."/>
            <person name="Kuo A."/>
            <person name="Mondo S."/>
            <person name="Pangilinan J."/>
            <person name="Riley R."/>
            <person name="Labutti K."/>
            <person name="Andreopoulos B."/>
            <person name="Lipzen A."/>
            <person name="Chen C."/>
            <person name="Yanf M."/>
            <person name="Daum C."/>
            <person name="Ng V."/>
            <person name="Clum A."/>
            <person name="Steindorff A."/>
            <person name="Ohm R."/>
            <person name="Martin F."/>
            <person name="Silar P."/>
            <person name="Natvig D."/>
            <person name="Lalanne C."/>
            <person name="Gautier V."/>
            <person name="Ament-Velasquez S.L."/>
            <person name="Kruys A."/>
            <person name="Hutchinson M.I."/>
            <person name="Powell A.J."/>
            <person name="Barry K."/>
            <person name="Miller A.N."/>
            <person name="Grigoriev I.V."/>
            <person name="Debuchy R."/>
            <person name="Gladieux P."/>
            <person name="Thoren M.H."/>
            <person name="Johannesson H."/>
        </authorList>
    </citation>
    <scope>NUCLEOTIDE SEQUENCE</scope>
    <source>
        <strain evidence="1">PSN4</strain>
    </source>
</reference>
<dbReference type="PANTHER" id="PTHR13271:SF146">
    <property type="entry name" value="SET DOMAIN-CONTAINING PROTEIN"/>
    <property type="match status" value="1"/>
</dbReference>
<dbReference type="GO" id="GO:0016279">
    <property type="term" value="F:protein-lysine N-methyltransferase activity"/>
    <property type="evidence" value="ECO:0007669"/>
    <property type="project" value="TreeGrafter"/>
</dbReference>
<name>A0AAJ0BLQ2_9PEZI</name>
<evidence type="ECO:0000313" key="1">
    <source>
        <dbReference type="EMBL" id="KAK1760262.1"/>
    </source>
</evidence>
<dbReference type="AlphaFoldDB" id="A0AAJ0BLQ2"/>
<dbReference type="PANTHER" id="PTHR13271">
    <property type="entry name" value="UNCHARACTERIZED PUTATIVE METHYLTRANSFERASE"/>
    <property type="match status" value="1"/>
</dbReference>
<dbReference type="EMBL" id="MU839827">
    <property type="protein sequence ID" value="KAK1760262.1"/>
    <property type="molecule type" value="Genomic_DNA"/>
</dbReference>
<dbReference type="InterPro" id="IPR050600">
    <property type="entry name" value="SETD3_SETD6_MTase"/>
</dbReference>
<accession>A0AAJ0BLQ2</accession>